<reference evidence="1" key="1">
    <citation type="submission" date="2020-09" db="EMBL/GenBank/DDBJ databases">
        <title>Genome-Enabled Discovery of Anthraquinone Biosynthesis in Senna tora.</title>
        <authorList>
            <person name="Kang S.-H."/>
            <person name="Pandey R.P."/>
            <person name="Lee C.-M."/>
            <person name="Sim J.-S."/>
            <person name="Jeong J.-T."/>
            <person name="Choi B.-S."/>
            <person name="Jung M."/>
            <person name="Ginzburg D."/>
            <person name="Zhao K."/>
            <person name="Won S.Y."/>
            <person name="Oh T.-J."/>
            <person name="Yu Y."/>
            <person name="Kim N.-H."/>
            <person name="Lee O.R."/>
            <person name="Lee T.-H."/>
            <person name="Bashyal P."/>
            <person name="Kim T.-S."/>
            <person name="Lee W.-H."/>
            <person name="Kawkins C."/>
            <person name="Kim C.-K."/>
            <person name="Kim J.S."/>
            <person name="Ahn B.O."/>
            <person name="Rhee S.Y."/>
            <person name="Sohng J.K."/>
        </authorList>
    </citation>
    <scope>NUCLEOTIDE SEQUENCE</scope>
    <source>
        <tissue evidence="1">Leaf</tissue>
    </source>
</reference>
<evidence type="ECO:0000313" key="1">
    <source>
        <dbReference type="EMBL" id="KAF7843775.1"/>
    </source>
</evidence>
<accession>A0A834XE63</accession>
<dbReference type="EMBL" id="JAAIUW010000001">
    <property type="protein sequence ID" value="KAF7843775.1"/>
    <property type="molecule type" value="Genomic_DNA"/>
</dbReference>
<keyword evidence="2" id="KW-1185">Reference proteome</keyword>
<comment type="caution">
    <text evidence="1">The sequence shown here is derived from an EMBL/GenBank/DDBJ whole genome shotgun (WGS) entry which is preliminary data.</text>
</comment>
<proteinExistence type="predicted"/>
<sequence length="94" mass="10535">MIANVEVAHTVTEFLRRMIKSSWHSARGGQMRTEVDRLPLQDGLLKNFLGFTLRCRYTIVDFSGIRGRHHKGALGLEAPPSTMMGALPLESIEI</sequence>
<protein>
    <submittedName>
        <fullName evidence="1">Uncharacterized protein</fullName>
    </submittedName>
</protein>
<gene>
    <name evidence="1" type="ORF">G2W53_000680</name>
</gene>
<dbReference type="AlphaFoldDB" id="A0A834XE63"/>
<evidence type="ECO:0000313" key="2">
    <source>
        <dbReference type="Proteomes" id="UP000634136"/>
    </source>
</evidence>
<organism evidence="1 2">
    <name type="scientific">Senna tora</name>
    <dbReference type="NCBI Taxonomy" id="362788"/>
    <lineage>
        <taxon>Eukaryota</taxon>
        <taxon>Viridiplantae</taxon>
        <taxon>Streptophyta</taxon>
        <taxon>Embryophyta</taxon>
        <taxon>Tracheophyta</taxon>
        <taxon>Spermatophyta</taxon>
        <taxon>Magnoliopsida</taxon>
        <taxon>eudicotyledons</taxon>
        <taxon>Gunneridae</taxon>
        <taxon>Pentapetalae</taxon>
        <taxon>rosids</taxon>
        <taxon>fabids</taxon>
        <taxon>Fabales</taxon>
        <taxon>Fabaceae</taxon>
        <taxon>Caesalpinioideae</taxon>
        <taxon>Cassia clade</taxon>
        <taxon>Senna</taxon>
    </lineage>
</organism>
<dbReference type="Proteomes" id="UP000634136">
    <property type="component" value="Unassembled WGS sequence"/>
</dbReference>
<name>A0A834XE63_9FABA</name>